<protein>
    <submittedName>
        <fullName evidence="1">Uncharacterized protein</fullName>
    </submittedName>
</protein>
<dbReference type="Proteomes" id="UP001311915">
    <property type="component" value="Unassembled WGS sequence"/>
</dbReference>
<dbReference type="AlphaFoldDB" id="A0AAV9L646"/>
<comment type="caution">
    <text evidence="1">The sequence shown here is derived from an EMBL/GenBank/DDBJ whole genome shotgun (WGS) entry which is preliminary data.</text>
</comment>
<evidence type="ECO:0000313" key="2">
    <source>
        <dbReference type="Proteomes" id="UP001311915"/>
    </source>
</evidence>
<evidence type="ECO:0000313" key="1">
    <source>
        <dbReference type="EMBL" id="KAK4720893.1"/>
    </source>
</evidence>
<proteinExistence type="predicted"/>
<name>A0AAV9L646_9SOLN</name>
<reference evidence="1 2" key="1">
    <citation type="submission" date="2023-10" db="EMBL/GenBank/DDBJ databases">
        <title>Genome-Wide Identification Analysis in wild type Solanum Pinnatisectum Reveals Some Genes Defensing Phytophthora Infestans.</title>
        <authorList>
            <person name="Sun C."/>
        </authorList>
    </citation>
    <scope>NUCLEOTIDE SEQUENCE [LARGE SCALE GENOMIC DNA]</scope>
    <source>
        <strain evidence="1">LQN</strain>
        <tissue evidence="1">Leaf</tissue>
    </source>
</reference>
<dbReference type="EMBL" id="JAWPEI010000007">
    <property type="protein sequence ID" value="KAK4720893.1"/>
    <property type="molecule type" value="Genomic_DNA"/>
</dbReference>
<sequence>MNMSILLRHSRIWKSEVTYELYKSDGIFVSQNISFVNLKSAIEAELETDELRKNLEI</sequence>
<organism evidence="1 2">
    <name type="scientific">Solanum pinnatisectum</name>
    <name type="common">tansyleaf nightshade</name>
    <dbReference type="NCBI Taxonomy" id="50273"/>
    <lineage>
        <taxon>Eukaryota</taxon>
        <taxon>Viridiplantae</taxon>
        <taxon>Streptophyta</taxon>
        <taxon>Embryophyta</taxon>
        <taxon>Tracheophyta</taxon>
        <taxon>Spermatophyta</taxon>
        <taxon>Magnoliopsida</taxon>
        <taxon>eudicotyledons</taxon>
        <taxon>Gunneridae</taxon>
        <taxon>Pentapetalae</taxon>
        <taxon>asterids</taxon>
        <taxon>lamiids</taxon>
        <taxon>Solanales</taxon>
        <taxon>Solanaceae</taxon>
        <taxon>Solanoideae</taxon>
        <taxon>Solaneae</taxon>
        <taxon>Solanum</taxon>
    </lineage>
</organism>
<accession>A0AAV9L646</accession>
<keyword evidence="2" id="KW-1185">Reference proteome</keyword>
<gene>
    <name evidence="1" type="ORF">R3W88_011126</name>
</gene>